<dbReference type="GO" id="GO:0052906">
    <property type="term" value="F:tRNA (guanine(37)-N1)-methyltransferase activity"/>
    <property type="evidence" value="ECO:0007669"/>
    <property type="project" value="UniProtKB-EC"/>
</dbReference>
<evidence type="ECO:0000256" key="2">
    <source>
        <dbReference type="ARBA" id="ARBA00004496"/>
    </source>
</evidence>
<feature type="binding site" evidence="15">
    <location>
        <position position="128"/>
    </location>
    <ligand>
        <name>S-adenosyl-L-methionine</name>
        <dbReference type="ChEBI" id="CHEBI:59789"/>
    </ligand>
</feature>
<feature type="compositionally biased region" description="Basic and acidic residues" evidence="17">
    <location>
        <begin position="271"/>
        <end position="280"/>
    </location>
</feature>
<evidence type="ECO:0000256" key="12">
    <source>
        <dbReference type="ARBA" id="ARBA00029736"/>
    </source>
</evidence>
<evidence type="ECO:0000256" key="4">
    <source>
        <dbReference type="ARBA" id="ARBA00011738"/>
    </source>
</evidence>
<keyword evidence="9 15" id="KW-0808">Transferase</keyword>
<organism evidence="19 20">
    <name type="scientific">Isoptericola halotolerans</name>
    <dbReference type="NCBI Taxonomy" id="300560"/>
    <lineage>
        <taxon>Bacteria</taxon>
        <taxon>Bacillati</taxon>
        <taxon>Actinomycetota</taxon>
        <taxon>Actinomycetes</taxon>
        <taxon>Micrococcales</taxon>
        <taxon>Promicromonosporaceae</taxon>
        <taxon>Isoptericola</taxon>
    </lineage>
</organism>
<dbReference type="InterPro" id="IPR029026">
    <property type="entry name" value="tRNA_m1G_MTases_N"/>
</dbReference>
<evidence type="ECO:0000256" key="1">
    <source>
        <dbReference type="ARBA" id="ARBA00002634"/>
    </source>
</evidence>
<dbReference type="InterPro" id="IPR023148">
    <property type="entry name" value="tRNA_m1G_MeTrfase_C_sf"/>
</dbReference>
<comment type="subunit">
    <text evidence="4 15 16">Homodimer.</text>
</comment>
<dbReference type="EMBL" id="JABEZU010000001">
    <property type="protein sequence ID" value="NOV96802.1"/>
    <property type="molecule type" value="Genomic_DNA"/>
</dbReference>
<evidence type="ECO:0000256" key="9">
    <source>
        <dbReference type="ARBA" id="ARBA00022679"/>
    </source>
</evidence>
<dbReference type="PIRSF" id="PIRSF000386">
    <property type="entry name" value="tRNA_mtase"/>
    <property type="match status" value="1"/>
</dbReference>
<evidence type="ECO:0000256" key="3">
    <source>
        <dbReference type="ARBA" id="ARBA00007630"/>
    </source>
</evidence>
<dbReference type="HAMAP" id="MF_00605">
    <property type="entry name" value="TrmD"/>
    <property type="match status" value="1"/>
</dbReference>
<keyword evidence="20" id="KW-1185">Reference proteome</keyword>
<dbReference type="Pfam" id="PF01746">
    <property type="entry name" value="tRNA_m1G_MT"/>
    <property type="match status" value="1"/>
</dbReference>
<evidence type="ECO:0000256" key="6">
    <source>
        <dbReference type="ARBA" id="ARBA00014679"/>
    </source>
</evidence>
<dbReference type="InterPro" id="IPR029028">
    <property type="entry name" value="Alpha/beta_knot_MTases"/>
</dbReference>
<evidence type="ECO:0000256" key="7">
    <source>
        <dbReference type="ARBA" id="ARBA00022490"/>
    </source>
</evidence>
<evidence type="ECO:0000256" key="14">
    <source>
        <dbReference type="ARBA" id="ARBA00047783"/>
    </source>
</evidence>
<comment type="caution">
    <text evidence="19">The sequence shown here is derived from an EMBL/GenBank/DDBJ whole genome shotgun (WGS) entry which is preliminary data.</text>
</comment>
<evidence type="ECO:0000256" key="16">
    <source>
        <dbReference type="RuleBase" id="RU003464"/>
    </source>
</evidence>
<feature type="domain" description="tRNA methyltransferase TRMD/TRM10-type" evidence="18">
    <location>
        <begin position="1"/>
        <end position="245"/>
    </location>
</feature>
<keyword evidence="7 15" id="KW-0963">Cytoplasm</keyword>
<dbReference type="EC" id="2.1.1.228" evidence="5 15"/>
<dbReference type="CDD" id="cd18080">
    <property type="entry name" value="TrmD-like"/>
    <property type="match status" value="1"/>
</dbReference>
<evidence type="ECO:0000256" key="13">
    <source>
        <dbReference type="ARBA" id="ARBA00033392"/>
    </source>
</evidence>
<protein>
    <recommendedName>
        <fullName evidence="6 15">tRNA (guanine-N(1)-)-methyltransferase</fullName>
        <ecNumber evidence="5 15">2.1.1.228</ecNumber>
    </recommendedName>
    <alternativeName>
        <fullName evidence="12 15">M1G-methyltransferase</fullName>
    </alternativeName>
    <alternativeName>
        <fullName evidence="13 15">tRNA [GM37] methyltransferase</fullName>
    </alternativeName>
</protein>
<dbReference type="SUPFAM" id="SSF75217">
    <property type="entry name" value="alpha/beta knot"/>
    <property type="match status" value="1"/>
</dbReference>
<comment type="function">
    <text evidence="1 15 16">Specifically methylates guanosine-37 in various tRNAs.</text>
</comment>
<keyword evidence="8 15" id="KW-0489">Methyltransferase</keyword>
<evidence type="ECO:0000256" key="11">
    <source>
        <dbReference type="ARBA" id="ARBA00022694"/>
    </source>
</evidence>
<dbReference type="InterPro" id="IPR016009">
    <property type="entry name" value="tRNA_MeTrfase_TRMD/TRM10"/>
</dbReference>
<evidence type="ECO:0000313" key="20">
    <source>
        <dbReference type="Proteomes" id="UP000757540"/>
    </source>
</evidence>
<comment type="similarity">
    <text evidence="3 15 16">Belongs to the RNA methyltransferase TrmD family.</text>
</comment>
<dbReference type="Gene3D" id="1.10.1270.20">
    <property type="entry name" value="tRNA(m1g37)methyltransferase, domain 2"/>
    <property type="match status" value="1"/>
</dbReference>
<evidence type="ECO:0000256" key="17">
    <source>
        <dbReference type="SAM" id="MobiDB-lite"/>
    </source>
</evidence>
<dbReference type="Proteomes" id="UP000757540">
    <property type="component" value="Unassembled WGS sequence"/>
</dbReference>
<reference evidence="19 20" key="1">
    <citation type="submission" date="2020-05" db="EMBL/GenBank/DDBJ databases">
        <title>Genomic Encyclopedia of Type Strains, Phase III (KMG-III): the genomes of soil and plant-associated and newly described type strains.</title>
        <authorList>
            <person name="Whitman W."/>
        </authorList>
    </citation>
    <scope>NUCLEOTIDE SEQUENCE [LARGE SCALE GENOMIC DNA]</scope>
    <source>
        <strain evidence="19 20">KCTC 19046</strain>
    </source>
</reference>
<comment type="catalytic activity">
    <reaction evidence="14 15 16">
        <text>guanosine(37) in tRNA + S-adenosyl-L-methionine = N(1)-methylguanosine(37) in tRNA + S-adenosyl-L-homocysteine + H(+)</text>
        <dbReference type="Rhea" id="RHEA:36899"/>
        <dbReference type="Rhea" id="RHEA-COMP:10145"/>
        <dbReference type="Rhea" id="RHEA-COMP:10147"/>
        <dbReference type="ChEBI" id="CHEBI:15378"/>
        <dbReference type="ChEBI" id="CHEBI:57856"/>
        <dbReference type="ChEBI" id="CHEBI:59789"/>
        <dbReference type="ChEBI" id="CHEBI:73542"/>
        <dbReference type="ChEBI" id="CHEBI:74269"/>
        <dbReference type="EC" id="2.1.1.228"/>
    </reaction>
</comment>
<evidence type="ECO:0000313" key="19">
    <source>
        <dbReference type="EMBL" id="NOV96802.1"/>
    </source>
</evidence>
<comment type="subcellular location">
    <subcellularLocation>
        <location evidence="2 15 16">Cytoplasm</location>
    </subcellularLocation>
</comment>
<evidence type="ECO:0000256" key="5">
    <source>
        <dbReference type="ARBA" id="ARBA00012807"/>
    </source>
</evidence>
<accession>A0ABX2A1S6</accession>
<keyword evidence="11 15" id="KW-0819">tRNA processing</keyword>
<evidence type="ECO:0000259" key="18">
    <source>
        <dbReference type="Pfam" id="PF01746"/>
    </source>
</evidence>
<name>A0ABX2A1S6_9MICO</name>
<feature type="region of interest" description="Disordered" evidence="17">
    <location>
        <begin position="271"/>
        <end position="296"/>
    </location>
</feature>
<evidence type="ECO:0000256" key="8">
    <source>
        <dbReference type="ARBA" id="ARBA00022603"/>
    </source>
</evidence>
<dbReference type="RefSeq" id="WP_171782937.1">
    <property type="nucleotide sequence ID" value="NZ_BAAAML010000002.1"/>
</dbReference>
<gene>
    <name evidence="15" type="primary">trmD</name>
    <name evidence="19" type="ORF">HDG69_001355</name>
</gene>
<dbReference type="Gene3D" id="3.40.1280.10">
    <property type="match status" value="1"/>
</dbReference>
<feature type="binding site" evidence="15">
    <location>
        <begin position="153"/>
        <end position="158"/>
    </location>
    <ligand>
        <name>S-adenosyl-L-methionine</name>
        <dbReference type="ChEBI" id="CHEBI:59789"/>
    </ligand>
</feature>
<evidence type="ECO:0000256" key="10">
    <source>
        <dbReference type="ARBA" id="ARBA00022691"/>
    </source>
</evidence>
<sequence length="296" mass="32369">MRIDVVTIFPDYLAALDLSLVGKARRAGLLDLRVHDLRDWTTDRHRTVDDTPFGGGAGMVMRPDVWGQALDELLTDPAEAGAGDEAEADVPPVTRGAHLVVPTPSGEVFTQRRAEELATEDRLVIACGRYEGIDARVVERYRASGHRVSELSIGDYVLNGGEVAALVMVEAVGRLLPGVVGNPHSLVEESHGAAGLLEYPVYTKPPRWQDRDVPEVLLSGHHARIERWRRDRALERTAARRPDMIAALDPRQLDAHDRDLLAALGWREVVEDPRGGEGHDGGTGAGPALRREHVAE</sequence>
<keyword evidence="10 15" id="KW-0949">S-adenosyl-L-methionine</keyword>
<dbReference type="PANTHER" id="PTHR46417">
    <property type="entry name" value="TRNA (GUANINE-N(1)-)-METHYLTRANSFERASE"/>
    <property type="match status" value="1"/>
</dbReference>
<proteinExistence type="inferred from homology"/>
<dbReference type="NCBIfam" id="TIGR00088">
    <property type="entry name" value="trmD"/>
    <property type="match status" value="1"/>
</dbReference>
<dbReference type="InterPro" id="IPR002649">
    <property type="entry name" value="tRNA_m1G_MeTrfase_TrmD"/>
</dbReference>
<dbReference type="GO" id="GO:0032259">
    <property type="term" value="P:methylation"/>
    <property type="evidence" value="ECO:0007669"/>
    <property type="project" value="UniProtKB-KW"/>
</dbReference>
<dbReference type="PANTHER" id="PTHR46417:SF1">
    <property type="entry name" value="TRNA (GUANINE-N(1)-)-METHYLTRANSFERASE"/>
    <property type="match status" value="1"/>
</dbReference>
<evidence type="ECO:0000256" key="15">
    <source>
        <dbReference type="HAMAP-Rule" id="MF_00605"/>
    </source>
</evidence>
<dbReference type="NCBIfam" id="NF000648">
    <property type="entry name" value="PRK00026.1"/>
    <property type="match status" value="1"/>
</dbReference>